<dbReference type="EMBL" id="LAZR01000157">
    <property type="protein sequence ID" value="KKN85622.1"/>
    <property type="molecule type" value="Genomic_DNA"/>
</dbReference>
<protein>
    <recommendedName>
        <fullName evidence="3">Flagellar export protein FliJ</fullName>
    </recommendedName>
</protein>
<evidence type="ECO:0000256" key="1">
    <source>
        <dbReference type="SAM" id="MobiDB-lite"/>
    </source>
</evidence>
<gene>
    <name evidence="2" type="ORF">LCGC14_0277510</name>
</gene>
<name>A0A0F9UE10_9ZZZZ</name>
<reference evidence="2" key="1">
    <citation type="journal article" date="2015" name="Nature">
        <title>Complex archaea that bridge the gap between prokaryotes and eukaryotes.</title>
        <authorList>
            <person name="Spang A."/>
            <person name="Saw J.H."/>
            <person name="Jorgensen S.L."/>
            <person name="Zaremba-Niedzwiedzka K."/>
            <person name="Martijn J."/>
            <person name="Lind A.E."/>
            <person name="van Eijk R."/>
            <person name="Schleper C."/>
            <person name="Guy L."/>
            <person name="Ettema T.J."/>
        </authorList>
    </citation>
    <scope>NUCLEOTIDE SEQUENCE</scope>
</reference>
<proteinExistence type="predicted"/>
<sequence length="122" mass="14139">MKRDNLVRLARFKLSEKRRQLEQLELMMGEFTRMAAELDNQIVNEEKKAGISDVQHFAYPTFAKAARARRDNLTNSVKDLKVQTNAARLALEEAEAELLHAEKLEQRDGGREEHDERREAFG</sequence>
<organism evidence="2">
    <name type="scientific">marine sediment metagenome</name>
    <dbReference type="NCBI Taxonomy" id="412755"/>
    <lineage>
        <taxon>unclassified sequences</taxon>
        <taxon>metagenomes</taxon>
        <taxon>ecological metagenomes</taxon>
    </lineage>
</organism>
<evidence type="ECO:0000313" key="2">
    <source>
        <dbReference type="EMBL" id="KKN85622.1"/>
    </source>
</evidence>
<comment type="caution">
    <text evidence="2">The sequence shown here is derived from an EMBL/GenBank/DDBJ whole genome shotgun (WGS) entry which is preliminary data.</text>
</comment>
<dbReference type="AlphaFoldDB" id="A0A0F9UE10"/>
<evidence type="ECO:0008006" key="3">
    <source>
        <dbReference type="Google" id="ProtNLM"/>
    </source>
</evidence>
<accession>A0A0F9UE10</accession>
<feature type="region of interest" description="Disordered" evidence="1">
    <location>
        <begin position="101"/>
        <end position="122"/>
    </location>
</feature>